<dbReference type="AlphaFoldDB" id="A0A1I3R6Z6"/>
<dbReference type="SUPFAM" id="SSF161070">
    <property type="entry name" value="SNF-like"/>
    <property type="match status" value="1"/>
</dbReference>
<dbReference type="Proteomes" id="UP000199445">
    <property type="component" value="Unassembled WGS sequence"/>
</dbReference>
<feature type="transmembrane region" description="Helical" evidence="6">
    <location>
        <begin position="96"/>
        <end position="125"/>
    </location>
</feature>
<keyword evidence="2" id="KW-0813">Transport</keyword>
<feature type="transmembrane region" description="Helical" evidence="6">
    <location>
        <begin position="230"/>
        <end position="251"/>
    </location>
</feature>
<dbReference type="InterPro" id="IPR047218">
    <property type="entry name" value="YocR/YhdH-like"/>
</dbReference>
<dbReference type="PANTHER" id="PTHR42948">
    <property type="entry name" value="TRANSPORTER"/>
    <property type="match status" value="1"/>
</dbReference>
<dbReference type="GO" id="GO:0016020">
    <property type="term" value="C:membrane"/>
    <property type="evidence" value="ECO:0007669"/>
    <property type="project" value="UniProtKB-SubCell"/>
</dbReference>
<feature type="transmembrane region" description="Helical" evidence="6">
    <location>
        <begin position="387"/>
        <end position="410"/>
    </location>
</feature>
<organism evidence="7 8">
    <name type="scientific">Marinobacter persicus</name>
    <dbReference type="NCBI Taxonomy" id="930118"/>
    <lineage>
        <taxon>Bacteria</taxon>
        <taxon>Pseudomonadati</taxon>
        <taxon>Pseudomonadota</taxon>
        <taxon>Gammaproteobacteria</taxon>
        <taxon>Pseudomonadales</taxon>
        <taxon>Marinobacteraceae</taxon>
        <taxon>Marinobacter</taxon>
    </lineage>
</organism>
<evidence type="ECO:0000313" key="8">
    <source>
        <dbReference type="Proteomes" id="UP000199445"/>
    </source>
</evidence>
<evidence type="ECO:0000256" key="3">
    <source>
        <dbReference type="ARBA" id="ARBA00022692"/>
    </source>
</evidence>
<gene>
    <name evidence="7" type="ORF">SAMN05216429_102244</name>
</gene>
<dbReference type="PROSITE" id="PS50267">
    <property type="entry name" value="NA_NEUROTRAN_SYMP_3"/>
    <property type="match status" value="1"/>
</dbReference>
<dbReference type="EMBL" id="FOSC01000002">
    <property type="protein sequence ID" value="SFJ41016.1"/>
    <property type="molecule type" value="Genomic_DNA"/>
</dbReference>
<feature type="transmembrane region" description="Helical" evidence="6">
    <location>
        <begin position="12"/>
        <end position="33"/>
    </location>
</feature>
<keyword evidence="3 6" id="KW-0812">Transmembrane</keyword>
<dbReference type="Pfam" id="PF00209">
    <property type="entry name" value="SNF"/>
    <property type="match status" value="2"/>
</dbReference>
<dbReference type="PRINTS" id="PR00176">
    <property type="entry name" value="NANEUSMPORT"/>
</dbReference>
<comment type="subcellular location">
    <subcellularLocation>
        <location evidence="1">Membrane</location>
        <topology evidence="1">Multi-pass membrane protein</topology>
    </subcellularLocation>
</comment>
<keyword evidence="8" id="KW-1185">Reference proteome</keyword>
<evidence type="ECO:0000256" key="6">
    <source>
        <dbReference type="SAM" id="Phobius"/>
    </source>
</evidence>
<name>A0A1I3R6Z6_9GAMM</name>
<feature type="transmembrane region" description="Helical" evidence="6">
    <location>
        <begin position="183"/>
        <end position="204"/>
    </location>
</feature>
<feature type="transmembrane region" description="Helical" evidence="6">
    <location>
        <begin position="45"/>
        <end position="64"/>
    </location>
</feature>
<dbReference type="CDD" id="cd10336">
    <property type="entry name" value="SLC6sbd_Tyt1-Like"/>
    <property type="match status" value="1"/>
</dbReference>
<keyword evidence="5 6" id="KW-0472">Membrane</keyword>
<feature type="transmembrane region" description="Helical" evidence="6">
    <location>
        <begin position="353"/>
        <end position="375"/>
    </location>
</feature>
<protein>
    <submittedName>
        <fullName evidence="7">Neurotransmitter:Na+ symporter, NSS family</fullName>
    </submittedName>
</protein>
<evidence type="ECO:0000256" key="2">
    <source>
        <dbReference type="ARBA" id="ARBA00022448"/>
    </source>
</evidence>
<dbReference type="PANTHER" id="PTHR42948:SF1">
    <property type="entry name" value="TRANSPORTER"/>
    <property type="match status" value="1"/>
</dbReference>
<sequence length="496" mass="53699">MPRKYQTSIGSFTRKSTFFWAAVGATVGLANLWQFPYLASRHGGGLFIVLYLACLLLVTLPLMVTETVFGRHSRHGIVLAISGYVKTAGSHPAWRVLGPVSIVAAFLVLSFTVVFGGIVLAYVFIGAAGQLRGATEAQASAVFADLVANPGNYRELMAWHFFFLLLLLLVSGRGVVRGVERSVRFLVPLMLLLMVTLFVLAAWYGQLGSGASRVLEARPEQLGLDSLRAAFFHAFYTLGLGMGVWTIFGAYAAPGTRLKRSVLAVVLTDTLVAIVAGIMMFALTRAGLESERGFSLLFVSLPVTLAQLPYGQLVTAAVFLMVMLVVWTTALALFEPVIGWLREWAGAPRRMSVLLVGTGVWLAGLVSLFSFNLWTGYHPGGVSPFRWVELLAGGVLVPLAGIMLALFTGWCISRRYAGDLLGRAVPAVHRYWYWALKLVVPVAVALIGLQYTVFSLADVCENGNASIWCGGDPAEVEGAGAQNEPMEGRIRYDEQP</sequence>
<keyword evidence="4 6" id="KW-1133">Transmembrane helix</keyword>
<dbReference type="InterPro" id="IPR000175">
    <property type="entry name" value="Na/ntran_symport"/>
</dbReference>
<evidence type="ECO:0000313" key="7">
    <source>
        <dbReference type="EMBL" id="SFJ41016.1"/>
    </source>
</evidence>
<dbReference type="OrthoDB" id="9762833at2"/>
<reference evidence="7 8" key="1">
    <citation type="submission" date="2016-10" db="EMBL/GenBank/DDBJ databases">
        <authorList>
            <person name="de Groot N.N."/>
        </authorList>
    </citation>
    <scope>NUCLEOTIDE SEQUENCE [LARGE SCALE GENOMIC DNA]</scope>
    <source>
        <strain evidence="7 8">IBRC-M 10445</strain>
    </source>
</reference>
<feature type="transmembrane region" description="Helical" evidence="6">
    <location>
        <begin position="431"/>
        <end position="454"/>
    </location>
</feature>
<accession>A0A1I3R6Z6</accession>
<proteinExistence type="predicted"/>
<evidence type="ECO:0000256" key="1">
    <source>
        <dbReference type="ARBA" id="ARBA00004141"/>
    </source>
</evidence>
<dbReference type="NCBIfam" id="NF037979">
    <property type="entry name" value="Na_transp"/>
    <property type="match status" value="1"/>
</dbReference>
<feature type="transmembrane region" description="Helical" evidence="6">
    <location>
        <begin position="156"/>
        <end position="176"/>
    </location>
</feature>
<evidence type="ECO:0000256" key="5">
    <source>
        <dbReference type="ARBA" id="ARBA00023136"/>
    </source>
</evidence>
<feature type="transmembrane region" description="Helical" evidence="6">
    <location>
        <begin position="308"/>
        <end position="341"/>
    </location>
</feature>
<dbReference type="InterPro" id="IPR037272">
    <property type="entry name" value="SNS_sf"/>
</dbReference>
<feature type="transmembrane region" description="Helical" evidence="6">
    <location>
        <begin position="263"/>
        <end position="288"/>
    </location>
</feature>
<dbReference type="RefSeq" id="WP_091701562.1">
    <property type="nucleotide sequence ID" value="NZ_BMYN01000002.1"/>
</dbReference>
<evidence type="ECO:0000256" key="4">
    <source>
        <dbReference type="ARBA" id="ARBA00022989"/>
    </source>
</evidence>